<dbReference type="InterPro" id="IPR025159">
    <property type="entry name" value="AbiEi_N"/>
</dbReference>
<protein>
    <recommendedName>
        <fullName evidence="1">AbiEi antitoxin N-terminal domain-containing protein</fullName>
    </recommendedName>
</protein>
<dbReference type="AlphaFoldDB" id="A0A2S0KIJ2"/>
<dbReference type="Pfam" id="PF13338">
    <property type="entry name" value="AbiEi_4"/>
    <property type="match status" value="1"/>
</dbReference>
<gene>
    <name evidence="2" type="ORF">C6V83_15900</name>
</gene>
<dbReference type="KEGG" id="git:C6V83_15900"/>
<dbReference type="EMBL" id="CP027433">
    <property type="protein sequence ID" value="AVM01507.1"/>
    <property type="molecule type" value="Genomic_DNA"/>
</dbReference>
<feature type="domain" description="AbiEi antitoxin N-terminal" evidence="1">
    <location>
        <begin position="6"/>
        <end position="41"/>
    </location>
</feature>
<sequence>MGIENGVFNKHDLARLGVSRAELRRHVDDGALTRLCAGWYLRTCEHDPVAAAQVRARPWWRRWRIADSRTLNGTR</sequence>
<accession>A0A2S0KIJ2</accession>
<dbReference type="OrthoDB" id="2594539at2"/>
<evidence type="ECO:0000313" key="3">
    <source>
        <dbReference type="Proteomes" id="UP000239814"/>
    </source>
</evidence>
<evidence type="ECO:0000313" key="2">
    <source>
        <dbReference type="EMBL" id="AVM01507.1"/>
    </source>
</evidence>
<dbReference type="Proteomes" id="UP000239814">
    <property type="component" value="Chromosome"/>
</dbReference>
<proteinExistence type="predicted"/>
<name>A0A2S0KIJ2_9ACTN</name>
<dbReference type="RefSeq" id="WP_105943213.1">
    <property type="nucleotide sequence ID" value="NZ_CP027433.1"/>
</dbReference>
<organism evidence="2 3">
    <name type="scientific">Gordonia iterans</name>
    <dbReference type="NCBI Taxonomy" id="1004901"/>
    <lineage>
        <taxon>Bacteria</taxon>
        <taxon>Bacillati</taxon>
        <taxon>Actinomycetota</taxon>
        <taxon>Actinomycetes</taxon>
        <taxon>Mycobacteriales</taxon>
        <taxon>Gordoniaceae</taxon>
        <taxon>Gordonia</taxon>
    </lineage>
</organism>
<evidence type="ECO:0000259" key="1">
    <source>
        <dbReference type="Pfam" id="PF13338"/>
    </source>
</evidence>
<reference evidence="2 3" key="1">
    <citation type="submission" date="2018-03" db="EMBL/GenBank/DDBJ databases">
        <title>Characteristics and genome of n-alkane degrading marine bacteria Gordonia iterans isolated from crude oil contaminated in Tae-an, South Korea.</title>
        <authorList>
            <person name="Lee S.-S."/>
            <person name="Kim H."/>
        </authorList>
    </citation>
    <scope>NUCLEOTIDE SEQUENCE [LARGE SCALE GENOMIC DNA]</scope>
    <source>
        <strain evidence="2 3">Co17</strain>
    </source>
</reference>
<keyword evidence="3" id="KW-1185">Reference proteome</keyword>